<dbReference type="RefSeq" id="WP_262591331.1">
    <property type="nucleotide sequence ID" value="NZ_JAOQJQ010000006.1"/>
</dbReference>
<proteinExistence type="predicted"/>
<reference evidence="1 2" key="1">
    <citation type="journal article" date="2021" name="ISME Commun">
        <title>Automated analysis of genomic sequences facilitates high-throughput and comprehensive description of bacteria.</title>
        <authorList>
            <person name="Hitch T.C.A."/>
        </authorList>
    </citation>
    <scope>NUCLEOTIDE SEQUENCE [LARGE SCALE GENOMIC DNA]</scope>
    <source>
        <strain evidence="1 2">Sanger_109</strain>
    </source>
</reference>
<evidence type="ECO:0000313" key="2">
    <source>
        <dbReference type="Proteomes" id="UP001652442"/>
    </source>
</evidence>
<dbReference type="EMBL" id="JAOQJQ010000006">
    <property type="protein sequence ID" value="MCU6763324.1"/>
    <property type="molecule type" value="Genomic_DNA"/>
</dbReference>
<accession>A0ABT2TM78</accession>
<keyword evidence="2" id="KW-1185">Reference proteome</keyword>
<comment type="caution">
    <text evidence="1">The sequence shown here is derived from an EMBL/GenBank/DDBJ whole genome shotgun (WGS) entry which is preliminary data.</text>
</comment>
<evidence type="ECO:0000313" key="1">
    <source>
        <dbReference type="EMBL" id="MCU6763324.1"/>
    </source>
</evidence>
<name>A0ABT2TM78_9FIRM</name>
<organism evidence="1 2">
    <name type="scientific">Brotonthovivens ammoniilytica</name>
    <dbReference type="NCBI Taxonomy" id="2981725"/>
    <lineage>
        <taxon>Bacteria</taxon>
        <taxon>Bacillati</taxon>
        <taxon>Bacillota</taxon>
        <taxon>Clostridia</taxon>
        <taxon>Lachnospirales</taxon>
        <taxon>Lachnospiraceae</taxon>
        <taxon>Brotonthovivens</taxon>
    </lineage>
</organism>
<gene>
    <name evidence="1" type="ORF">OCV88_13485</name>
</gene>
<protein>
    <submittedName>
        <fullName evidence="1">Uncharacterized protein</fullName>
    </submittedName>
</protein>
<sequence>MEIVDVEENWASHKNYRVFAQYLIENTIMEKLPKALHINTKFNV</sequence>
<dbReference type="Proteomes" id="UP001652442">
    <property type="component" value="Unassembled WGS sequence"/>
</dbReference>